<organism evidence="2 3">
    <name type="scientific">Desulfosarcina widdelii</name>
    <dbReference type="NCBI Taxonomy" id="947919"/>
    <lineage>
        <taxon>Bacteria</taxon>
        <taxon>Pseudomonadati</taxon>
        <taxon>Thermodesulfobacteriota</taxon>
        <taxon>Desulfobacteria</taxon>
        <taxon>Desulfobacterales</taxon>
        <taxon>Desulfosarcinaceae</taxon>
        <taxon>Desulfosarcina</taxon>
    </lineage>
</organism>
<name>A0A5K7Z7H1_9BACT</name>
<dbReference type="InterPro" id="IPR011990">
    <property type="entry name" value="TPR-like_helical_dom_sf"/>
</dbReference>
<evidence type="ECO:0000256" key="1">
    <source>
        <dbReference type="SAM" id="MobiDB-lite"/>
    </source>
</evidence>
<proteinExistence type="predicted"/>
<sequence>MRLVISMVLLALACWSIKTAWPLRIVHQGNFAFTKEESRRFEKYADAQYAYGMQSWMDQDPQTAVGFFRKAISRNVLHMDAWLRLAEAEAALGREENARSILVFTTDMTDRVLHWKWAQMVLALQLDVDPIFCHNANDLLTRKVLERDTLQLLHTHFNGDSQAVIAVLEPQHLAGYLDWLIGWGMAKESQAVWRAMTAQCTAPTDTALRYAHFLIGHKRIRSAMDIWQQYTNPTNALTNPGFETRITGQGFDWRCQDEKNGHWEIKRVFSESTEGNYSLQIRFAGKANVVFHHLYQIFAAAPTQRYRLTYQWKTRGITTDQGPFVEIVGYDGKGLQQNGPMMTGSHGWRQEVIDFTMPVDCHAAVVRLRRRKSMRFDSKIRGRLWVDDFQLEQVQNDPQEKPAAQRVRLSSLKRQADH</sequence>
<evidence type="ECO:0000313" key="2">
    <source>
        <dbReference type="EMBL" id="BBO75661.1"/>
    </source>
</evidence>
<accession>A0A5K7Z7H1</accession>
<dbReference type="Gene3D" id="1.25.40.10">
    <property type="entry name" value="Tetratricopeptide repeat domain"/>
    <property type="match status" value="1"/>
</dbReference>
<protein>
    <recommendedName>
        <fullName evidence="4">CBM-cenC domain-containing protein</fullName>
    </recommendedName>
</protein>
<dbReference type="Proteomes" id="UP000427769">
    <property type="component" value="Chromosome"/>
</dbReference>
<feature type="region of interest" description="Disordered" evidence="1">
    <location>
        <begin position="397"/>
        <end position="418"/>
    </location>
</feature>
<evidence type="ECO:0008006" key="4">
    <source>
        <dbReference type="Google" id="ProtNLM"/>
    </source>
</evidence>
<dbReference type="EMBL" id="AP021875">
    <property type="protein sequence ID" value="BBO75661.1"/>
    <property type="molecule type" value="Genomic_DNA"/>
</dbReference>
<dbReference type="OrthoDB" id="5469253at2"/>
<dbReference type="Gene3D" id="2.60.120.260">
    <property type="entry name" value="Galactose-binding domain-like"/>
    <property type="match status" value="1"/>
</dbReference>
<dbReference type="AlphaFoldDB" id="A0A5K7Z7H1"/>
<keyword evidence="3" id="KW-1185">Reference proteome</keyword>
<gene>
    <name evidence="2" type="ORF">DSCW_30780</name>
</gene>
<dbReference type="KEGG" id="dwd:DSCW_30780"/>
<dbReference type="SUPFAM" id="SSF48452">
    <property type="entry name" value="TPR-like"/>
    <property type="match status" value="1"/>
</dbReference>
<evidence type="ECO:0000313" key="3">
    <source>
        <dbReference type="Proteomes" id="UP000427769"/>
    </source>
</evidence>
<dbReference type="RefSeq" id="WP_155304562.1">
    <property type="nucleotide sequence ID" value="NZ_AP021875.1"/>
</dbReference>
<reference evidence="2 3" key="1">
    <citation type="submission" date="2019-11" db="EMBL/GenBank/DDBJ databases">
        <title>Comparative genomics of hydrocarbon-degrading Desulfosarcina strains.</title>
        <authorList>
            <person name="Watanabe M."/>
            <person name="Kojima H."/>
            <person name="Fukui M."/>
        </authorList>
    </citation>
    <scope>NUCLEOTIDE SEQUENCE [LARGE SCALE GENOMIC DNA]</scope>
    <source>
        <strain evidence="2 3">PP31</strain>
    </source>
</reference>